<gene>
    <name evidence="2" type="ORF">CEXT_479091</name>
</gene>
<evidence type="ECO:0008006" key="4">
    <source>
        <dbReference type="Google" id="ProtNLM"/>
    </source>
</evidence>
<keyword evidence="1" id="KW-1133">Transmembrane helix</keyword>
<protein>
    <recommendedName>
        <fullName evidence="4">Transmembrane protein</fullName>
    </recommendedName>
</protein>
<keyword evidence="3" id="KW-1185">Reference proteome</keyword>
<dbReference type="Proteomes" id="UP001054945">
    <property type="component" value="Unassembled WGS sequence"/>
</dbReference>
<reference evidence="2 3" key="1">
    <citation type="submission" date="2021-06" db="EMBL/GenBank/DDBJ databases">
        <title>Caerostris extrusa draft genome.</title>
        <authorList>
            <person name="Kono N."/>
            <person name="Arakawa K."/>
        </authorList>
    </citation>
    <scope>NUCLEOTIDE SEQUENCE [LARGE SCALE GENOMIC DNA]</scope>
</reference>
<comment type="caution">
    <text evidence="2">The sequence shown here is derived from an EMBL/GenBank/DDBJ whole genome shotgun (WGS) entry which is preliminary data.</text>
</comment>
<evidence type="ECO:0000256" key="1">
    <source>
        <dbReference type="SAM" id="Phobius"/>
    </source>
</evidence>
<sequence>MKEPSGQQIYHAYASIDLSYLLMPFLIMMWVLTTWFDLPSGFLKLNSFNFKNPNVIINFKVQILITNSKFYLTVPITIPTVPYSYWFQRTRIIQLHLNSRTLSSTTLNIKPTFANDSSAFPALPLSLYNSLKLYDKLKTRFFFYDHYARRTFFPPRKIYCNDSIVTAFDAPHLCYRKLTPFPPSFVGGLNRSQPSLNSDLRGHKQ</sequence>
<dbReference type="EMBL" id="BPLR01013073">
    <property type="protein sequence ID" value="GIY58529.1"/>
    <property type="molecule type" value="Genomic_DNA"/>
</dbReference>
<organism evidence="2 3">
    <name type="scientific">Caerostris extrusa</name>
    <name type="common">Bark spider</name>
    <name type="synonym">Caerostris bankana</name>
    <dbReference type="NCBI Taxonomy" id="172846"/>
    <lineage>
        <taxon>Eukaryota</taxon>
        <taxon>Metazoa</taxon>
        <taxon>Ecdysozoa</taxon>
        <taxon>Arthropoda</taxon>
        <taxon>Chelicerata</taxon>
        <taxon>Arachnida</taxon>
        <taxon>Araneae</taxon>
        <taxon>Araneomorphae</taxon>
        <taxon>Entelegynae</taxon>
        <taxon>Araneoidea</taxon>
        <taxon>Araneidae</taxon>
        <taxon>Caerostris</taxon>
    </lineage>
</organism>
<proteinExistence type="predicted"/>
<name>A0AAV4ULC8_CAEEX</name>
<evidence type="ECO:0000313" key="2">
    <source>
        <dbReference type="EMBL" id="GIY58529.1"/>
    </source>
</evidence>
<evidence type="ECO:0000313" key="3">
    <source>
        <dbReference type="Proteomes" id="UP001054945"/>
    </source>
</evidence>
<accession>A0AAV4ULC8</accession>
<feature type="transmembrane region" description="Helical" evidence="1">
    <location>
        <begin position="20"/>
        <end position="38"/>
    </location>
</feature>
<keyword evidence="1" id="KW-0812">Transmembrane</keyword>
<dbReference type="AlphaFoldDB" id="A0AAV4ULC8"/>
<keyword evidence="1" id="KW-0472">Membrane</keyword>